<name>A0A4U3KUG5_9BACT</name>
<keyword evidence="3" id="KW-1185">Reference proteome</keyword>
<sequence length="45" mass="5251">MNLRDYQQQAVDDALKEFEKHDSVMLKMSTGTSKTEVFCEIINKQ</sequence>
<evidence type="ECO:0000259" key="1">
    <source>
        <dbReference type="Pfam" id="PF04851"/>
    </source>
</evidence>
<dbReference type="AlphaFoldDB" id="A0A4U3KUG5"/>
<gene>
    <name evidence="2" type="ORF">FC093_22160</name>
</gene>
<protein>
    <recommendedName>
        <fullName evidence="1">Helicase/UvrB N-terminal domain-containing protein</fullName>
    </recommendedName>
</protein>
<dbReference type="InterPro" id="IPR006935">
    <property type="entry name" value="Helicase/UvrB_N"/>
</dbReference>
<dbReference type="InterPro" id="IPR027417">
    <property type="entry name" value="P-loop_NTPase"/>
</dbReference>
<dbReference type="RefSeq" id="WP_137264012.1">
    <property type="nucleotide sequence ID" value="NZ_SZQL01000031.1"/>
</dbReference>
<reference evidence="2 3" key="1">
    <citation type="submission" date="2019-05" db="EMBL/GenBank/DDBJ databases">
        <title>Panacibacter sp. strain 17mud1-8 Genome sequencing and assembly.</title>
        <authorList>
            <person name="Chhetri G."/>
        </authorList>
    </citation>
    <scope>NUCLEOTIDE SEQUENCE [LARGE SCALE GENOMIC DNA]</scope>
    <source>
        <strain evidence="2 3">17mud1-8</strain>
    </source>
</reference>
<dbReference type="Gene3D" id="3.40.50.300">
    <property type="entry name" value="P-loop containing nucleotide triphosphate hydrolases"/>
    <property type="match status" value="1"/>
</dbReference>
<dbReference type="OrthoDB" id="9759819at2"/>
<evidence type="ECO:0000313" key="2">
    <source>
        <dbReference type="EMBL" id="TKK64576.1"/>
    </source>
</evidence>
<proteinExistence type="predicted"/>
<dbReference type="Pfam" id="PF04851">
    <property type="entry name" value="ResIII"/>
    <property type="match status" value="1"/>
</dbReference>
<dbReference type="GO" id="GO:0003677">
    <property type="term" value="F:DNA binding"/>
    <property type="evidence" value="ECO:0007669"/>
    <property type="project" value="InterPro"/>
</dbReference>
<dbReference type="GO" id="GO:0016787">
    <property type="term" value="F:hydrolase activity"/>
    <property type="evidence" value="ECO:0007669"/>
    <property type="project" value="InterPro"/>
</dbReference>
<dbReference type="GO" id="GO:0005524">
    <property type="term" value="F:ATP binding"/>
    <property type="evidence" value="ECO:0007669"/>
    <property type="project" value="InterPro"/>
</dbReference>
<dbReference type="SUPFAM" id="SSF52540">
    <property type="entry name" value="P-loop containing nucleoside triphosphate hydrolases"/>
    <property type="match status" value="1"/>
</dbReference>
<accession>A0A4U3KUG5</accession>
<comment type="caution">
    <text evidence="2">The sequence shown here is derived from an EMBL/GenBank/DDBJ whole genome shotgun (WGS) entry which is preliminary data.</text>
</comment>
<feature type="domain" description="Helicase/UvrB N-terminal" evidence="1">
    <location>
        <begin position="1"/>
        <end position="43"/>
    </location>
</feature>
<evidence type="ECO:0000313" key="3">
    <source>
        <dbReference type="Proteomes" id="UP000305848"/>
    </source>
</evidence>
<dbReference type="EMBL" id="SZQL01000031">
    <property type="protein sequence ID" value="TKK64576.1"/>
    <property type="molecule type" value="Genomic_DNA"/>
</dbReference>
<dbReference type="Proteomes" id="UP000305848">
    <property type="component" value="Unassembled WGS sequence"/>
</dbReference>
<organism evidence="2 3">
    <name type="scientific">Ilyomonas limi</name>
    <dbReference type="NCBI Taxonomy" id="2575867"/>
    <lineage>
        <taxon>Bacteria</taxon>
        <taxon>Pseudomonadati</taxon>
        <taxon>Bacteroidota</taxon>
        <taxon>Chitinophagia</taxon>
        <taxon>Chitinophagales</taxon>
        <taxon>Chitinophagaceae</taxon>
        <taxon>Ilyomonas</taxon>
    </lineage>
</organism>